<dbReference type="OrthoDB" id="536038at2759"/>
<dbReference type="SUPFAM" id="SSF56672">
    <property type="entry name" value="DNA/RNA polymerases"/>
    <property type="match status" value="1"/>
</dbReference>
<dbReference type="Pfam" id="PF00078">
    <property type="entry name" value="RVT_1"/>
    <property type="match status" value="1"/>
</dbReference>
<protein>
    <recommendedName>
        <fullName evidence="1">Reverse transcriptase domain-containing protein</fullName>
    </recommendedName>
</protein>
<dbReference type="Gene3D" id="3.60.10.10">
    <property type="entry name" value="Endonuclease/exonuclease/phosphatase"/>
    <property type="match status" value="1"/>
</dbReference>
<sequence length="678" mass="77206">MDDSYMNQVQPIELEGIESDRESEENFINEAGYSDPNLKDLEEFNDCIEACGLTAPPFCGGIFTWTGTRSKGKLWRRLDRVLNNQSANEAFNDINLTHLSKTTSDHKPLFIQCKVDGFQGPKPFRFLNVWTHHHNFLDVVSNYWENNPRTGGMSGLAHKLKGLKPILTHWNKNHFGNIFQEVKDNELKAARAQEEYESDPSDDKRTLAHQASANLIISLNKEPKESLIPNYLDKVVDDRDNQLISTLPNEADVYKAIMSLNPDSAAGPDGFNGRFFFRTCWNIIKVDVLLACQEEQTGFQKNKGVEEQILLAEEMVHMIDKEVRGDNCIIKLDMAKAFDRVDLRYLINILGQLGFNSHSQKLLMANLVGSYLSVLINGSPAGFFQIKRGVKQGDPLSPLLFLISSECFSRMIKFHMNTSSLGSFNTGNHPLISHLAFADDLVIFLNGDTRNLKKFRRILEDYQQGSGQQVNLNESSFYKGKKVNQAKLGSMARSLGMDHGDLPFTYLGARMVKGKLRKHHCSKLHNQFDKYLNSWYSTTLNPMGRLVLIKHVLSSIPLHITAVHIIPQSIIHTLHKKMANFLWGFKNGKPKYHWSKWINLCVPTNEGGLSLRSLDDIQDAYSIKLWWKVQTDNTMWARFMRAKYLSRSDFKERQGFMILRPGREYAGSIPLQGSIPQG</sequence>
<name>A0A484MP80_9ASTE</name>
<dbReference type="InterPro" id="IPR036691">
    <property type="entry name" value="Endo/exonu/phosph_ase_sf"/>
</dbReference>
<dbReference type="EMBL" id="OOIL02004203">
    <property type="protein sequence ID" value="VFQ90791.1"/>
    <property type="molecule type" value="Genomic_DNA"/>
</dbReference>
<reference evidence="2 3" key="1">
    <citation type="submission" date="2018-04" db="EMBL/GenBank/DDBJ databases">
        <authorList>
            <person name="Vogel A."/>
        </authorList>
    </citation>
    <scope>NUCLEOTIDE SEQUENCE [LARGE SCALE GENOMIC DNA]</scope>
</reference>
<keyword evidence="3" id="KW-1185">Reference proteome</keyword>
<dbReference type="PANTHER" id="PTHR33116">
    <property type="entry name" value="REVERSE TRANSCRIPTASE ZINC-BINDING DOMAIN-CONTAINING PROTEIN-RELATED-RELATED"/>
    <property type="match status" value="1"/>
</dbReference>
<dbReference type="InterPro" id="IPR000477">
    <property type="entry name" value="RT_dom"/>
</dbReference>
<dbReference type="Proteomes" id="UP000595140">
    <property type="component" value="Unassembled WGS sequence"/>
</dbReference>
<accession>A0A484MP80</accession>
<dbReference type="PROSITE" id="PS50878">
    <property type="entry name" value="RT_POL"/>
    <property type="match status" value="1"/>
</dbReference>
<evidence type="ECO:0000313" key="3">
    <source>
        <dbReference type="Proteomes" id="UP000595140"/>
    </source>
</evidence>
<dbReference type="PANTHER" id="PTHR33116:SF67">
    <property type="entry name" value="REVERSE TRANSCRIPTASE"/>
    <property type="match status" value="1"/>
</dbReference>
<dbReference type="AlphaFoldDB" id="A0A484MP80"/>
<proteinExistence type="predicted"/>
<dbReference type="InterPro" id="IPR043502">
    <property type="entry name" value="DNA/RNA_pol_sf"/>
</dbReference>
<feature type="domain" description="Reverse transcriptase" evidence="1">
    <location>
        <begin position="228"/>
        <end position="511"/>
    </location>
</feature>
<dbReference type="CDD" id="cd01650">
    <property type="entry name" value="RT_nLTR_like"/>
    <property type="match status" value="1"/>
</dbReference>
<dbReference type="SUPFAM" id="SSF56219">
    <property type="entry name" value="DNase I-like"/>
    <property type="match status" value="1"/>
</dbReference>
<organism evidence="2 3">
    <name type="scientific">Cuscuta campestris</name>
    <dbReference type="NCBI Taxonomy" id="132261"/>
    <lineage>
        <taxon>Eukaryota</taxon>
        <taxon>Viridiplantae</taxon>
        <taxon>Streptophyta</taxon>
        <taxon>Embryophyta</taxon>
        <taxon>Tracheophyta</taxon>
        <taxon>Spermatophyta</taxon>
        <taxon>Magnoliopsida</taxon>
        <taxon>eudicotyledons</taxon>
        <taxon>Gunneridae</taxon>
        <taxon>Pentapetalae</taxon>
        <taxon>asterids</taxon>
        <taxon>lamiids</taxon>
        <taxon>Solanales</taxon>
        <taxon>Convolvulaceae</taxon>
        <taxon>Cuscuteae</taxon>
        <taxon>Cuscuta</taxon>
        <taxon>Cuscuta subgen. Grammica</taxon>
        <taxon>Cuscuta sect. Cleistogrammica</taxon>
    </lineage>
</organism>
<evidence type="ECO:0000259" key="1">
    <source>
        <dbReference type="PROSITE" id="PS50878"/>
    </source>
</evidence>
<gene>
    <name evidence="2" type="ORF">CCAM_LOCUS32567</name>
</gene>
<evidence type="ECO:0000313" key="2">
    <source>
        <dbReference type="EMBL" id="VFQ90791.1"/>
    </source>
</evidence>